<dbReference type="PROSITE" id="PS51257">
    <property type="entry name" value="PROKAR_LIPOPROTEIN"/>
    <property type="match status" value="1"/>
</dbReference>
<evidence type="ECO:0000313" key="1">
    <source>
        <dbReference type="EMBL" id="RGV18582.1"/>
    </source>
</evidence>
<reference evidence="1 2" key="1">
    <citation type="submission" date="2018-08" db="EMBL/GenBank/DDBJ databases">
        <title>A genome reference for cultivated species of the human gut microbiota.</title>
        <authorList>
            <person name="Zou Y."/>
            <person name="Xue W."/>
            <person name="Luo G."/>
        </authorList>
    </citation>
    <scope>NUCLEOTIDE SEQUENCE [LARGE SCALE GENOMIC DNA]</scope>
    <source>
        <strain evidence="1 2">AF14-6AC</strain>
    </source>
</reference>
<dbReference type="InterPro" id="IPR032183">
    <property type="entry name" value="PKD-like"/>
</dbReference>
<dbReference type="AlphaFoldDB" id="A0A412W447"/>
<organism evidence="1 2">
    <name type="scientific">Odoribacter splanchnicus</name>
    <dbReference type="NCBI Taxonomy" id="28118"/>
    <lineage>
        <taxon>Bacteria</taxon>
        <taxon>Pseudomonadati</taxon>
        <taxon>Bacteroidota</taxon>
        <taxon>Bacteroidia</taxon>
        <taxon>Bacteroidales</taxon>
        <taxon>Odoribacteraceae</taxon>
        <taxon>Odoribacter</taxon>
    </lineage>
</organism>
<name>A0A412W447_9BACT</name>
<gene>
    <name evidence="1" type="ORF">DWW24_19765</name>
</gene>
<accession>A0A412W447</accession>
<dbReference type="Pfam" id="PF16407">
    <property type="entry name" value="PKD_2"/>
    <property type="match status" value="1"/>
</dbReference>
<proteinExistence type="predicted"/>
<sequence length="519" mass="59836">MMRKNVYLIVWLMTVILYSCYDDKGNYSYEDIDEISIAGMPDTLVTVFKNTDTLKVVPELKHTLAAGSGKYEYTWVAVAKENKTGNEFEYEIGKEKNLNYFIDLPLGKYAVYLNVLDQETEVTWRQHFDMEVIIQTTEGWLVLCDEKGEVRLDMISKYGNQELMIRNLLDDYALPNKKGPKSIVLNITGSGDKIILMTETGACYLDPESLAWEEAFDLKYDMGKIPGVFVPTAMICLDPMYGSGTYPCSVLLTTTEVYCKTSGRIIYELPRNNVAGEEKTFKVAPFIITSADGVWGYYEPPVILYDTDNRRFVQLGLAWNETSCRIPPVANEVFPMVTGKEFVYAANTRHDGNSSYVILRDDTGKLWLHGFGNLWYNSFSQLSNYYYRIDAPDIERAELFAVHMHYRYLFYVVDNMIYLYDMAYKEWRKLDILDGDGEKIDLSGEEITFVKFNWFQYGEYGRLGLDMEYRLIIGSDKGGENGGMIRIVDIPERMNGKVTLYKEYSGFAKPVDIVYRERY</sequence>
<dbReference type="Proteomes" id="UP000283426">
    <property type="component" value="Unassembled WGS sequence"/>
</dbReference>
<protein>
    <submittedName>
        <fullName evidence="1">Uncharacterized protein</fullName>
    </submittedName>
</protein>
<dbReference type="EMBL" id="QRYW01000057">
    <property type="protein sequence ID" value="RGV18582.1"/>
    <property type="molecule type" value="Genomic_DNA"/>
</dbReference>
<evidence type="ECO:0000313" key="2">
    <source>
        <dbReference type="Proteomes" id="UP000283426"/>
    </source>
</evidence>
<comment type="caution">
    <text evidence="1">The sequence shown here is derived from an EMBL/GenBank/DDBJ whole genome shotgun (WGS) entry which is preliminary data.</text>
</comment>